<feature type="region of interest" description="Disordered" evidence="1">
    <location>
        <begin position="1"/>
        <end position="77"/>
    </location>
</feature>
<sequence>MRERRCGNRTYRAGRRQEGVKGVKKASRSLAQSTEKGRFAHGPTPERGPQVRDDCCTRGPSPGQPRVSAAGSYCGSW</sequence>
<reference evidence="2 3" key="1">
    <citation type="submission" date="2022-06" db="EMBL/GenBank/DDBJ databases">
        <title>Sequencing the genomes of 1000 actinobacteria strains.</title>
        <authorList>
            <person name="Klenk H.-P."/>
        </authorList>
    </citation>
    <scope>NUCLEOTIDE SEQUENCE [LARGE SCALE GENOMIC DNA]</scope>
    <source>
        <strain evidence="2 3">DSM 41656</strain>
    </source>
</reference>
<evidence type="ECO:0000256" key="1">
    <source>
        <dbReference type="SAM" id="MobiDB-lite"/>
    </source>
</evidence>
<comment type="caution">
    <text evidence="2">The sequence shown here is derived from an EMBL/GenBank/DDBJ whole genome shotgun (WGS) entry which is preliminary data.</text>
</comment>
<organism evidence="2 3">
    <name type="scientific">Kitasatospora paracochleata</name>
    <dbReference type="NCBI Taxonomy" id="58354"/>
    <lineage>
        <taxon>Bacteria</taxon>
        <taxon>Bacillati</taxon>
        <taxon>Actinomycetota</taxon>
        <taxon>Actinomycetes</taxon>
        <taxon>Kitasatosporales</taxon>
        <taxon>Streptomycetaceae</taxon>
        <taxon>Kitasatospora</taxon>
    </lineage>
</organism>
<keyword evidence="3" id="KW-1185">Reference proteome</keyword>
<gene>
    <name evidence="2" type="ORF">FHR36_001430</name>
</gene>
<proteinExistence type="predicted"/>
<protein>
    <submittedName>
        <fullName evidence="2">Uncharacterized protein</fullName>
    </submittedName>
</protein>
<name>A0ABT1IUN8_9ACTN</name>
<accession>A0ABT1IUN8</accession>
<dbReference type="EMBL" id="JAMZDX010000002">
    <property type="protein sequence ID" value="MCP2308306.1"/>
    <property type="molecule type" value="Genomic_DNA"/>
</dbReference>
<evidence type="ECO:0000313" key="2">
    <source>
        <dbReference type="EMBL" id="MCP2308306.1"/>
    </source>
</evidence>
<dbReference type="Proteomes" id="UP001206483">
    <property type="component" value="Unassembled WGS sequence"/>
</dbReference>
<evidence type="ECO:0000313" key="3">
    <source>
        <dbReference type="Proteomes" id="UP001206483"/>
    </source>
</evidence>